<feature type="active site" description="Proton acceptor" evidence="9 10">
    <location>
        <position position="64"/>
    </location>
</feature>
<comment type="caution">
    <text evidence="17">The sequence shown here is derived from an EMBL/GenBank/DDBJ whole genome shotgun (WGS) entry which is preliminary data.</text>
</comment>
<keyword evidence="15" id="KW-0326">Glycosidase</keyword>
<dbReference type="RefSeq" id="WP_012540850.1">
    <property type="nucleotide sequence ID" value="NC_011283.1"/>
</dbReference>
<dbReference type="Proteomes" id="UP000234473">
    <property type="component" value="Unassembled WGS sequence"/>
</dbReference>
<dbReference type="EMBL" id="BQTA01000009">
    <property type="protein sequence ID" value="GKJ95780.1"/>
    <property type="molecule type" value="Genomic_DNA"/>
</dbReference>
<dbReference type="AlphaFoldDB" id="A0A0B7GKV4"/>
<dbReference type="EMBL" id="CAJOXS020000004">
    <property type="protein sequence ID" value="CAH6214411.1"/>
    <property type="molecule type" value="Genomic_DNA"/>
</dbReference>
<keyword evidence="6 9" id="KW-0227">DNA damage</keyword>
<comment type="similarity">
    <text evidence="3 9 11">Belongs to the uracil-DNA glycosylase (UDG) superfamily. UNG family.</text>
</comment>
<dbReference type="KEGG" id="kpe:KPK_1218"/>
<dbReference type="Gene3D" id="3.40.470.10">
    <property type="entry name" value="Uracil-DNA glycosylase-like domain"/>
    <property type="match status" value="1"/>
</dbReference>
<dbReference type="HAMAP" id="MF_00148">
    <property type="entry name" value="UDG"/>
    <property type="match status" value="1"/>
</dbReference>
<gene>
    <name evidence="9 14" type="primary">ung</name>
    <name evidence="13" type="ORF">AN2335V1_4428</name>
    <name evidence="17" type="ORF">CWM98_09905</name>
    <name evidence="16" type="ORF">CWN47_09525</name>
    <name evidence="14" type="ORF">NUKP37_30490</name>
    <name evidence="15" type="ORF">QAB22_006115</name>
    <name evidence="18" type="ORF">SAMEA3729809_00010</name>
</gene>
<dbReference type="NCBIfam" id="TIGR00628">
    <property type="entry name" value="ung"/>
    <property type="match status" value="1"/>
</dbReference>
<dbReference type="EC" id="3.2.2.27" evidence="4 9"/>
<evidence type="ECO:0000256" key="1">
    <source>
        <dbReference type="ARBA" id="ARBA00001400"/>
    </source>
</evidence>
<evidence type="ECO:0000256" key="2">
    <source>
        <dbReference type="ARBA" id="ARBA00002631"/>
    </source>
</evidence>
<evidence type="ECO:0000256" key="5">
    <source>
        <dbReference type="ARBA" id="ARBA00018429"/>
    </source>
</evidence>
<dbReference type="InterPro" id="IPR002043">
    <property type="entry name" value="UDG_fam1"/>
</dbReference>
<dbReference type="GO" id="GO:0004844">
    <property type="term" value="F:uracil DNA N-glycosylase activity"/>
    <property type="evidence" value="ECO:0007669"/>
    <property type="project" value="UniProtKB-UniRule"/>
</dbReference>
<reference evidence="13" key="5">
    <citation type="submission" date="2022-05" db="EMBL/GenBank/DDBJ databases">
        <authorList>
            <person name="Alioto T."/>
            <person name="Alioto T."/>
            <person name="Gomez Garrido J."/>
        </authorList>
    </citation>
    <scope>NUCLEOTIDE SEQUENCE</scope>
    <source>
        <strain evidence="13">0</strain>
    </source>
</reference>
<dbReference type="Proteomes" id="UP001176846">
    <property type="component" value="Unassembled WGS sequence"/>
</dbReference>
<comment type="catalytic activity">
    <reaction evidence="1 9 11">
        <text>Hydrolyzes single-stranded DNA or mismatched double-stranded DNA and polynucleotides, releasing free uracil.</text>
        <dbReference type="EC" id="3.2.2.27"/>
    </reaction>
</comment>
<dbReference type="SMR" id="A0A0B7GKV4"/>
<dbReference type="EMBL" id="JARTTN020000001">
    <property type="protein sequence ID" value="MEC6056136.1"/>
    <property type="molecule type" value="Genomic_DNA"/>
</dbReference>
<comment type="subcellular location">
    <subcellularLocation>
        <location evidence="9">Cytoplasm</location>
    </subcellularLocation>
</comment>
<evidence type="ECO:0000313" key="18">
    <source>
        <dbReference type="EMBL" id="SXF90408.1"/>
    </source>
</evidence>
<reference evidence="15" key="6">
    <citation type="journal article" date="2023" name="Nat. Commun.">
        <title>Genomic dissection of endemic carbapenem resistance reveals metallo-beta-lactamase dissemination through clonal, plasmid and integron transfer.</title>
        <authorList>
            <person name="Macesic N."/>
            <person name="Hawkey J."/>
            <person name="Vezina B."/>
            <person name="Wisniewski J.A."/>
            <person name="Cottingham H."/>
            <person name="Blakeway L.V."/>
            <person name="Harshegyi T."/>
            <person name="Pragastis K."/>
            <person name="Badoordeen G.Z."/>
            <person name="Dennison A."/>
            <person name="Spelman D.W."/>
            <person name="Jenney A.W.J."/>
            <person name="Peleg A.Y."/>
        </authorList>
    </citation>
    <scope>NUCLEOTIDE SEQUENCE</scope>
    <source>
        <strain evidence="15">CPO071</strain>
    </source>
</reference>
<dbReference type="FunFam" id="3.40.470.10:FF:000001">
    <property type="entry name" value="Uracil-DNA glycosylase"/>
    <property type="match status" value="1"/>
</dbReference>
<dbReference type="NCBIfam" id="NF003589">
    <property type="entry name" value="PRK05254.1-2"/>
    <property type="match status" value="1"/>
</dbReference>
<dbReference type="KEGG" id="kvq:SP68_08585"/>
<evidence type="ECO:0000313" key="15">
    <source>
        <dbReference type="EMBL" id="MEC6056136.1"/>
    </source>
</evidence>
<dbReference type="Proteomes" id="UP000258928">
    <property type="component" value="Unassembled WGS sequence"/>
</dbReference>
<evidence type="ECO:0000259" key="12">
    <source>
        <dbReference type="SMART" id="SM00986"/>
    </source>
</evidence>
<evidence type="ECO:0000256" key="7">
    <source>
        <dbReference type="ARBA" id="ARBA00022801"/>
    </source>
</evidence>
<proteinExistence type="inferred from homology"/>
<keyword evidence="9" id="KW-0963">Cytoplasm</keyword>
<evidence type="ECO:0000313" key="21">
    <source>
        <dbReference type="Proteomes" id="UP000258928"/>
    </source>
</evidence>
<dbReference type="OMA" id="PDNGYLM"/>
<dbReference type="GeneID" id="93271834"/>
<dbReference type="GO" id="GO:0005737">
    <property type="term" value="C:cytoplasm"/>
    <property type="evidence" value="ECO:0007669"/>
    <property type="project" value="UniProtKB-SubCell"/>
</dbReference>
<dbReference type="NCBIfam" id="NF003588">
    <property type="entry name" value="PRK05254.1-1"/>
    <property type="match status" value="1"/>
</dbReference>
<evidence type="ECO:0000256" key="4">
    <source>
        <dbReference type="ARBA" id="ARBA00012030"/>
    </source>
</evidence>
<evidence type="ECO:0000313" key="19">
    <source>
        <dbReference type="Proteomes" id="UP000234412"/>
    </source>
</evidence>
<dbReference type="CDD" id="cd10027">
    <property type="entry name" value="UDG-F1-like"/>
    <property type="match status" value="1"/>
</dbReference>
<reference evidence="19 20" key="2">
    <citation type="submission" date="2018-01" db="EMBL/GenBank/DDBJ databases">
        <title>Genomic study of Klebsiella pneumoniae.</title>
        <authorList>
            <person name="Yang Y."/>
            <person name="Bicalho R."/>
        </authorList>
    </citation>
    <scope>NUCLEOTIDE SEQUENCE [LARGE SCALE GENOMIC DNA]</scope>
    <source>
        <strain evidence="17 20">A5</strain>
        <strain evidence="16 19">A8</strain>
    </source>
</reference>
<sequence length="229" mass="25494">MTTSLTWHDVLADEKQQPYFLNTLKTVAEERQSGITIYPPQKDVFNAFRFTELGDVKVVILGQDPYHGPGQAHGLAFSVRPGVAIPPSLLNMYKELEATIPGFTRPTHGYLESWARQGVLLLNTVLTVRAGQAHSHASLGWETFTDKVIALINEHCEGVVFLLWGSHAQKKGAIIDRQRHCVLKAPHPSPLSAHRGFFGSNHFVQTNQWLADRGEAPIDWMPVLPAESE</sequence>
<evidence type="ECO:0000313" key="14">
    <source>
        <dbReference type="EMBL" id="GKJ95780.1"/>
    </source>
</evidence>
<evidence type="ECO:0000313" key="16">
    <source>
        <dbReference type="EMBL" id="PLM95753.1"/>
    </source>
</evidence>
<reference evidence="14" key="4">
    <citation type="journal article" date="2022" name="J. Appl. Microbiol.">
        <title>PCR-based ORF typing of Klebsiella pneumoniae for rapid identification of global clones and transmission events.</title>
        <authorList>
            <person name="Nonogaki R."/>
            <person name="Iijima A."/>
            <person name="Kawamura K."/>
            <person name="Kayama S."/>
            <person name="Sugai M."/>
            <person name="Yagi T."/>
            <person name="Arakawa Y."/>
            <person name="Doi Y."/>
            <person name="Suzuki M."/>
        </authorList>
    </citation>
    <scope>NUCLEOTIDE SEQUENCE</scope>
    <source>
        <strain evidence="14">NUKP-37</strain>
    </source>
</reference>
<evidence type="ECO:0000256" key="8">
    <source>
        <dbReference type="ARBA" id="ARBA00023204"/>
    </source>
</evidence>
<dbReference type="EMBL" id="UKAS01000001">
    <property type="protein sequence ID" value="SXF90408.1"/>
    <property type="molecule type" value="Genomic_DNA"/>
</dbReference>
<dbReference type="SMART" id="SM00986">
    <property type="entry name" value="UDG"/>
    <property type="match status" value="1"/>
</dbReference>
<dbReference type="Pfam" id="PF03167">
    <property type="entry name" value="UDG"/>
    <property type="match status" value="1"/>
</dbReference>
<dbReference type="SUPFAM" id="SSF52141">
    <property type="entry name" value="Uracil-DNA glycosylase-like"/>
    <property type="match status" value="1"/>
</dbReference>
<evidence type="ECO:0000256" key="11">
    <source>
        <dbReference type="RuleBase" id="RU003780"/>
    </source>
</evidence>
<dbReference type="Proteomes" id="UP000234412">
    <property type="component" value="Unassembled WGS sequence"/>
</dbReference>
<dbReference type="Proteomes" id="UP001060507">
    <property type="component" value="Unassembled WGS sequence"/>
</dbReference>
<protein>
    <recommendedName>
        <fullName evidence="5 9">Uracil-DNA glycosylase</fullName>
        <shortName evidence="9">UDG</shortName>
        <ecNumber evidence="4 9">3.2.2.27</ecNumber>
    </recommendedName>
</protein>
<reference evidence="18 21" key="3">
    <citation type="submission" date="2018-08" db="EMBL/GenBank/DDBJ databases">
        <authorList>
            <consortium name="Pathogen Informatics"/>
        </authorList>
    </citation>
    <scope>NUCLEOTIDE SEQUENCE [LARGE SCALE GENOMIC DNA]</scope>
    <source>
        <strain evidence="18 21">EuSCAPE_TR218</strain>
    </source>
</reference>
<dbReference type="NCBIfam" id="NF003591">
    <property type="entry name" value="PRK05254.1-4"/>
    <property type="match status" value="1"/>
</dbReference>
<dbReference type="Proteomes" id="UP000789617">
    <property type="component" value="Unassembled WGS sequence"/>
</dbReference>
<dbReference type="PANTHER" id="PTHR11264">
    <property type="entry name" value="URACIL-DNA GLYCOSYLASE"/>
    <property type="match status" value="1"/>
</dbReference>
<dbReference type="InterPro" id="IPR005122">
    <property type="entry name" value="Uracil-DNA_glycosylase-like"/>
</dbReference>
<dbReference type="InterPro" id="IPR036895">
    <property type="entry name" value="Uracil-DNA_glycosylase-like_sf"/>
</dbReference>
<evidence type="ECO:0000313" key="13">
    <source>
        <dbReference type="EMBL" id="CAH6214411.1"/>
    </source>
</evidence>
<dbReference type="GO" id="GO:0097510">
    <property type="term" value="P:base-excision repair, AP site formation via deaminated base removal"/>
    <property type="evidence" value="ECO:0007669"/>
    <property type="project" value="TreeGrafter"/>
</dbReference>
<dbReference type="KEGG" id="kvd:KR75_02035"/>
<dbReference type="PANTHER" id="PTHR11264:SF0">
    <property type="entry name" value="URACIL-DNA GLYCOSYLASE"/>
    <property type="match status" value="1"/>
</dbReference>
<dbReference type="NCBIfam" id="NF003592">
    <property type="entry name" value="PRK05254.1-5"/>
    <property type="match status" value="1"/>
</dbReference>
<organism evidence="17 20">
    <name type="scientific">Klebsiella variicola</name>
    <dbReference type="NCBI Taxonomy" id="244366"/>
    <lineage>
        <taxon>Bacteria</taxon>
        <taxon>Pseudomonadati</taxon>
        <taxon>Pseudomonadota</taxon>
        <taxon>Gammaproteobacteria</taxon>
        <taxon>Enterobacterales</taxon>
        <taxon>Enterobacteriaceae</taxon>
        <taxon>Klebsiella/Raoultella group</taxon>
        <taxon>Klebsiella</taxon>
        <taxon>Klebsiella pneumoniae complex</taxon>
    </lineage>
</organism>
<keyword evidence="7 9" id="KW-0378">Hydrolase</keyword>
<evidence type="ECO:0000313" key="17">
    <source>
        <dbReference type="EMBL" id="PLP46428.1"/>
    </source>
</evidence>
<feature type="domain" description="Uracil-DNA glycosylase-like" evidence="12">
    <location>
        <begin position="49"/>
        <end position="210"/>
    </location>
</feature>
<name>A0A0B7GKV4_KLEVA</name>
<evidence type="ECO:0000256" key="9">
    <source>
        <dbReference type="HAMAP-Rule" id="MF_00148"/>
    </source>
</evidence>
<dbReference type="EMBL" id="PICB01000396">
    <property type="protein sequence ID" value="PLP46428.1"/>
    <property type="molecule type" value="Genomic_DNA"/>
</dbReference>
<dbReference type="InterPro" id="IPR018085">
    <property type="entry name" value="Ura-DNA_Glyclase_AS"/>
</dbReference>
<evidence type="ECO:0000313" key="22">
    <source>
        <dbReference type="Proteomes" id="UP000789617"/>
    </source>
</evidence>
<dbReference type="KEGG" id="kpk:A593_04745"/>
<keyword evidence="8 9" id="KW-0234">DNA repair</keyword>
<reference evidence="19 20" key="1">
    <citation type="submission" date="2017-11" db="EMBL/GenBank/DDBJ databases">
        <authorList>
            <person name="Han C.G."/>
        </authorList>
    </citation>
    <scope>NUCLEOTIDE SEQUENCE [LARGE SCALE GENOMIC DNA]</scope>
    <source>
        <strain evidence="17 20">A5</strain>
        <strain evidence="16 19">A8</strain>
    </source>
</reference>
<reference evidence="15" key="7">
    <citation type="submission" date="2024-01" db="EMBL/GenBank/DDBJ databases">
        <authorList>
            <person name="Macesic N."/>
        </authorList>
    </citation>
    <scope>NUCLEOTIDE SEQUENCE</scope>
    <source>
        <strain evidence="15">CPO071</strain>
    </source>
</reference>
<evidence type="ECO:0000256" key="10">
    <source>
        <dbReference type="PROSITE-ProRule" id="PRU10072"/>
    </source>
</evidence>
<evidence type="ECO:0000256" key="6">
    <source>
        <dbReference type="ARBA" id="ARBA00022763"/>
    </source>
</evidence>
<dbReference type="PROSITE" id="PS00130">
    <property type="entry name" value="U_DNA_GLYCOSYLASE"/>
    <property type="match status" value="1"/>
</dbReference>
<evidence type="ECO:0000313" key="20">
    <source>
        <dbReference type="Proteomes" id="UP000234473"/>
    </source>
</evidence>
<accession>A0A0B7GKV4</accession>
<comment type="function">
    <text evidence="2 9 11">Excises uracil residues from the DNA which can arise as a result of misincorporation of dUMP residues by DNA polymerase or due to deamination of cytosine.</text>
</comment>
<evidence type="ECO:0000256" key="3">
    <source>
        <dbReference type="ARBA" id="ARBA00008184"/>
    </source>
</evidence>
<keyword evidence="22" id="KW-1185">Reference proteome</keyword>
<accession>A0A0J4UCG6</accession>
<dbReference type="SMART" id="SM00987">
    <property type="entry name" value="UreE_C"/>
    <property type="match status" value="1"/>
</dbReference>
<dbReference type="EMBL" id="PIDP01000234">
    <property type="protein sequence ID" value="PLM95753.1"/>
    <property type="molecule type" value="Genomic_DNA"/>
</dbReference>